<protein>
    <recommendedName>
        <fullName evidence="9">Ribonuclease 3</fullName>
        <ecNumber evidence="9">3.1.26.3</ecNumber>
    </recommendedName>
    <alternativeName>
        <fullName evidence="9">Ribonuclease III</fullName>
        <shortName evidence="9">RNase III</shortName>
    </alternativeName>
</protein>
<dbReference type="PROSITE" id="PS50142">
    <property type="entry name" value="RNASE_3_2"/>
    <property type="match status" value="1"/>
</dbReference>
<dbReference type="InterPro" id="IPR000999">
    <property type="entry name" value="RNase_III_dom"/>
</dbReference>
<dbReference type="GO" id="GO:0008033">
    <property type="term" value="P:tRNA processing"/>
    <property type="evidence" value="ECO:0007669"/>
    <property type="project" value="UniProtKB-KW"/>
</dbReference>
<dbReference type="SUPFAM" id="SSF54768">
    <property type="entry name" value="dsRNA-binding domain-like"/>
    <property type="match status" value="1"/>
</dbReference>
<feature type="binding site" evidence="9">
    <location>
        <position position="66"/>
    </location>
    <ligand>
        <name>Mg(2+)</name>
        <dbReference type="ChEBI" id="CHEBI:18420"/>
    </ligand>
</feature>
<comment type="similarity">
    <text evidence="2">Belongs to the ribonuclease III family.</text>
</comment>
<keyword evidence="9" id="KW-0699">rRNA-binding</keyword>
<accession>A0A1S1YZT0</accession>
<evidence type="ECO:0000256" key="8">
    <source>
        <dbReference type="ARBA" id="ARBA00022884"/>
    </source>
</evidence>
<feature type="binding site" evidence="9">
    <location>
        <position position="137"/>
    </location>
    <ligand>
        <name>Mg(2+)</name>
        <dbReference type="ChEBI" id="CHEBI:18420"/>
    </ligand>
</feature>
<evidence type="ECO:0000256" key="1">
    <source>
        <dbReference type="ARBA" id="ARBA00000109"/>
    </source>
</evidence>
<dbReference type="NCBIfam" id="TIGR02191">
    <property type="entry name" value="RNaseIII"/>
    <property type="match status" value="1"/>
</dbReference>
<dbReference type="EMBL" id="JRYR02000001">
    <property type="protein sequence ID" value="OHX66443.1"/>
    <property type="molecule type" value="Genomic_DNA"/>
</dbReference>
<dbReference type="SUPFAM" id="SSF69065">
    <property type="entry name" value="RNase III domain-like"/>
    <property type="match status" value="1"/>
</dbReference>
<keyword evidence="7 9" id="KW-0378">Hydrolase</keyword>
<evidence type="ECO:0000313" key="12">
    <source>
        <dbReference type="EMBL" id="OHX66443.1"/>
    </source>
</evidence>
<keyword evidence="9" id="KW-0819">tRNA processing</keyword>
<comment type="cofactor">
    <cofactor evidence="9">
        <name>Mg(2+)</name>
        <dbReference type="ChEBI" id="CHEBI:18420"/>
    </cofactor>
</comment>
<evidence type="ECO:0000256" key="7">
    <source>
        <dbReference type="ARBA" id="ARBA00022801"/>
    </source>
</evidence>
<comment type="subunit">
    <text evidence="9">Homodimer.</text>
</comment>
<keyword evidence="6 9" id="KW-0255">Endonuclease</keyword>
<keyword evidence="9" id="KW-0963">Cytoplasm</keyword>
<proteinExistence type="inferred from homology"/>
<name>A0A1S1YZT0_FLAPC</name>
<organism evidence="12 13">
    <name type="scientific">Flammeovirga pacifica</name>
    <dbReference type="NCBI Taxonomy" id="915059"/>
    <lineage>
        <taxon>Bacteria</taxon>
        <taxon>Pseudomonadati</taxon>
        <taxon>Bacteroidota</taxon>
        <taxon>Cytophagia</taxon>
        <taxon>Cytophagales</taxon>
        <taxon>Flammeovirgaceae</taxon>
        <taxon>Flammeovirga</taxon>
    </lineage>
</organism>
<dbReference type="EC" id="3.1.26.3" evidence="9"/>
<comment type="caution">
    <text evidence="12">The sequence shown here is derived from an EMBL/GenBank/DDBJ whole genome shotgun (WGS) entry which is preliminary data.</text>
</comment>
<comment type="subcellular location">
    <subcellularLocation>
        <location evidence="9">Cytoplasm</location>
    </subcellularLocation>
</comment>
<comment type="function">
    <text evidence="9">Digests double-stranded RNA. Involved in the processing of primary rRNA transcript to yield the immediate precursors to the large and small rRNAs (23S and 16S). Processes some mRNAs, and tRNAs when they are encoded in the rRNA operon. Processes pre-crRNA and tracrRNA of type II CRISPR loci if present in the organism.</text>
</comment>
<dbReference type="Gene3D" id="3.30.160.20">
    <property type="match status" value="1"/>
</dbReference>
<keyword evidence="8 9" id="KW-0694">RNA-binding</keyword>
<dbReference type="CDD" id="cd10845">
    <property type="entry name" value="DSRM_RNAse_III_family"/>
    <property type="match status" value="1"/>
</dbReference>
<dbReference type="HAMAP" id="MF_00104">
    <property type="entry name" value="RNase_III"/>
    <property type="match status" value="1"/>
</dbReference>
<evidence type="ECO:0000256" key="9">
    <source>
        <dbReference type="HAMAP-Rule" id="MF_00104"/>
    </source>
</evidence>
<evidence type="ECO:0000313" key="13">
    <source>
        <dbReference type="Proteomes" id="UP000179797"/>
    </source>
</evidence>
<keyword evidence="13" id="KW-1185">Reference proteome</keyword>
<dbReference type="PANTHER" id="PTHR11207:SF0">
    <property type="entry name" value="RIBONUCLEASE 3"/>
    <property type="match status" value="1"/>
</dbReference>
<dbReference type="Proteomes" id="UP000179797">
    <property type="component" value="Unassembled WGS sequence"/>
</dbReference>
<keyword evidence="9" id="KW-0460">Magnesium</keyword>
<keyword evidence="9" id="KW-0479">Metal-binding</keyword>
<dbReference type="SMART" id="SM00535">
    <property type="entry name" value="RIBOc"/>
    <property type="match status" value="1"/>
</dbReference>
<dbReference type="CDD" id="cd00593">
    <property type="entry name" value="RIBOc"/>
    <property type="match status" value="1"/>
</dbReference>
<feature type="binding site" evidence="9">
    <location>
        <position position="140"/>
    </location>
    <ligand>
        <name>Mg(2+)</name>
        <dbReference type="ChEBI" id="CHEBI:18420"/>
    </ligand>
</feature>
<dbReference type="GO" id="GO:0003725">
    <property type="term" value="F:double-stranded RNA binding"/>
    <property type="evidence" value="ECO:0007669"/>
    <property type="project" value="TreeGrafter"/>
</dbReference>
<evidence type="ECO:0000256" key="3">
    <source>
        <dbReference type="ARBA" id="ARBA00022552"/>
    </source>
</evidence>
<dbReference type="PROSITE" id="PS00517">
    <property type="entry name" value="RNASE_3_1"/>
    <property type="match status" value="1"/>
</dbReference>
<gene>
    <name evidence="9" type="primary">rnc</name>
    <name evidence="12" type="ORF">NH26_08765</name>
</gene>
<dbReference type="AlphaFoldDB" id="A0A1S1YZT0"/>
<dbReference type="GO" id="GO:0019843">
    <property type="term" value="F:rRNA binding"/>
    <property type="evidence" value="ECO:0007669"/>
    <property type="project" value="UniProtKB-KW"/>
</dbReference>
<dbReference type="GO" id="GO:0010468">
    <property type="term" value="P:regulation of gene expression"/>
    <property type="evidence" value="ECO:0007669"/>
    <property type="project" value="TreeGrafter"/>
</dbReference>
<dbReference type="GO" id="GO:0005737">
    <property type="term" value="C:cytoplasm"/>
    <property type="evidence" value="ECO:0007669"/>
    <property type="project" value="UniProtKB-SubCell"/>
</dbReference>
<evidence type="ECO:0000256" key="2">
    <source>
        <dbReference type="ARBA" id="ARBA00010183"/>
    </source>
</evidence>
<dbReference type="Gene3D" id="1.10.1520.10">
    <property type="entry name" value="Ribonuclease III domain"/>
    <property type="match status" value="1"/>
</dbReference>
<dbReference type="GO" id="GO:0004525">
    <property type="term" value="F:ribonuclease III activity"/>
    <property type="evidence" value="ECO:0007669"/>
    <property type="project" value="UniProtKB-UniRule"/>
</dbReference>
<dbReference type="GO" id="GO:0006397">
    <property type="term" value="P:mRNA processing"/>
    <property type="evidence" value="ECO:0007669"/>
    <property type="project" value="UniProtKB-UniRule"/>
</dbReference>
<dbReference type="Pfam" id="PF14622">
    <property type="entry name" value="Ribonucleas_3_3"/>
    <property type="match status" value="1"/>
</dbReference>
<feature type="domain" description="RNase III" evidence="11">
    <location>
        <begin position="21"/>
        <end position="151"/>
    </location>
</feature>
<dbReference type="SMART" id="SM00358">
    <property type="entry name" value="DSRM"/>
    <property type="match status" value="1"/>
</dbReference>
<dbReference type="FunFam" id="1.10.1520.10:FF:000001">
    <property type="entry name" value="Ribonuclease 3"/>
    <property type="match status" value="1"/>
</dbReference>
<comment type="catalytic activity">
    <reaction evidence="1 9">
        <text>Endonucleolytic cleavage to 5'-phosphomonoester.</text>
        <dbReference type="EC" id="3.1.26.3"/>
    </reaction>
</comment>
<evidence type="ECO:0000259" key="11">
    <source>
        <dbReference type="PROSITE" id="PS50142"/>
    </source>
</evidence>
<dbReference type="InterPro" id="IPR011907">
    <property type="entry name" value="RNase_III"/>
</dbReference>
<feature type="active site" evidence="9">
    <location>
        <position position="140"/>
    </location>
</feature>
<dbReference type="PROSITE" id="PS50137">
    <property type="entry name" value="DS_RBD"/>
    <property type="match status" value="1"/>
</dbReference>
<dbReference type="STRING" id="915059.NH26_08765"/>
<feature type="active site" evidence="9">
    <location>
        <position position="70"/>
    </location>
</feature>
<keyword evidence="3 9" id="KW-0698">rRNA processing</keyword>
<evidence type="ECO:0000259" key="10">
    <source>
        <dbReference type="PROSITE" id="PS50137"/>
    </source>
</evidence>
<evidence type="ECO:0000256" key="4">
    <source>
        <dbReference type="ARBA" id="ARBA00022664"/>
    </source>
</evidence>
<dbReference type="OrthoDB" id="9805026at2"/>
<dbReference type="InterPro" id="IPR014720">
    <property type="entry name" value="dsRBD_dom"/>
</dbReference>
<keyword evidence="4 9" id="KW-0507">mRNA processing</keyword>
<dbReference type="PANTHER" id="PTHR11207">
    <property type="entry name" value="RIBONUCLEASE III"/>
    <property type="match status" value="1"/>
</dbReference>
<reference evidence="12 13" key="1">
    <citation type="journal article" date="2012" name="Int. J. Syst. Evol. Microbiol.">
        <title>Flammeovirga pacifica sp. nov., isolated from deep-sea sediment.</title>
        <authorList>
            <person name="Xu H."/>
            <person name="Fu Y."/>
            <person name="Yang N."/>
            <person name="Ding Z."/>
            <person name="Lai Q."/>
            <person name="Zeng R."/>
        </authorList>
    </citation>
    <scope>NUCLEOTIDE SEQUENCE [LARGE SCALE GENOMIC DNA]</scope>
    <source>
        <strain evidence="13">DSM 24597 / LMG 26175 / WPAGA1</strain>
    </source>
</reference>
<dbReference type="InterPro" id="IPR036389">
    <property type="entry name" value="RNase_III_sf"/>
</dbReference>
<dbReference type="GO" id="GO:0006364">
    <property type="term" value="P:rRNA processing"/>
    <property type="evidence" value="ECO:0007669"/>
    <property type="project" value="UniProtKB-UniRule"/>
</dbReference>
<dbReference type="Pfam" id="PF00035">
    <property type="entry name" value="dsrm"/>
    <property type="match status" value="1"/>
</dbReference>
<keyword evidence="5 9" id="KW-0540">Nuclease</keyword>
<sequence length="247" mass="28300">MFLGKLLKRWVSSYNEEEKELVRVVRQITGRKPFNIKLYHLAMQHTSVAFENGTIKGFKESNERLEYLGDAVLGSIVAEYLFKRYPYKDEGFLTEIRSRIVNRESLNRLAVKIGLSQMVAFEGRKNSALSHKSIYGDAMEAFIGAIYLDRGFHFTKRFIIHKLLMRHYDIEEIIATTTNFKSLIIEWAQKNSKAVEFTVSKQGGKDGKQFKVNLLIDGDIQAEGAGYSKKKAEQDAARKTCEILTLT</sequence>
<evidence type="ECO:0000256" key="6">
    <source>
        <dbReference type="ARBA" id="ARBA00022759"/>
    </source>
</evidence>
<evidence type="ECO:0000256" key="5">
    <source>
        <dbReference type="ARBA" id="ARBA00022722"/>
    </source>
</evidence>
<feature type="domain" description="DRBM" evidence="10">
    <location>
        <begin position="179"/>
        <end position="246"/>
    </location>
</feature>
<dbReference type="GO" id="GO:0046872">
    <property type="term" value="F:metal ion binding"/>
    <property type="evidence" value="ECO:0007669"/>
    <property type="project" value="UniProtKB-KW"/>
</dbReference>
<dbReference type="RefSeq" id="WP_044221703.1">
    <property type="nucleotide sequence ID" value="NZ_JRYR02000001.1"/>
</dbReference>